<feature type="region of interest" description="Disordered" evidence="1">
    <location>
        <begin position="170"/>
        <end position="212"/>
    </location>
</feature>
<dbReference type="Proteomes" id="UP000037035">
    <property type="component" value="Unassembled WGS sequence"/>
</dbReference>
<evidence type="ECO:0000313" key="3">
    <source>
        <dbReference type="Proteomes" id="UP000037035"/>
    </source>
</evidence>
<dbReference type="AlphaFoldDB" id="A0A0L6V4A2"/>
<comment type="caution">
    <text evidence="2">The sequence shown here is derived from an EMBL/GenBank/DDBJ whole genome shotgun (WGS) entry which is preliminary data.</text>
</comment>
<organism evidence="2 3">
    <name type="scientific">Puccinia sorghi</name>
    <dbReference type="NCBI Taxonomy" id="27349"/>
    <lineage>
        <taxon>Eukaryota</taxon>
        <taxon>Fungi</taxon>
        <taxon>Dikarya</taxon>
        <taxon>Basidiomycota</taxon>
        <taxon>Pucciniomycotina</taxon>
        <taxon>Pucciniomycetes</taxon>
        <taxon>Pucciniales</taxon>
        <taxon>Pucciniaceae</taxon>
        <taxon>Puccinia</taxon>
    </lineage>
</organism>
<keyword evidence="3" id="KW-1185">Reference proteome</keyword>
<dbReference type="EMBL" id="LAVV01007557">
    <property type="protein sequence ID" value="KNZ55564.1"/>
    <property type="molecule type" value="Genomic_DNA"/>
</dbReference>
<dbReference type="VEuPathDB" id="FungiDB:VP01_264g6"/>
<reference evidence="2 3" key="1">
    <citation type="submission" date="2015-08" db="EMBL/GenBank/DDBJ databases">
        <title>Next Generation Sequencing and Analysis of the Genome of Puccinia sorghi L Schw, the Causal Agent of Maize Common Rust.</title>
        <authorList>
            <person name="Rochi L."/>
            <person name="Burguener G."/>
            <person name="Darino M."/>
            <person name="Turjanski A."/>
            <person name="Kreff E."/>
            <person name="Dieguez M.J."/>
            <person name="Sacco F."/>
        </authorList>
    </citation>
    <scope>NUCLEOTIDE SEQUENCE [LARGE SCALE GENOMIC DNA]</scope>
    <source>
        <strain evidence="2 3">RO10H11247</strain>
    </source>
</reference>
<evidence type="ECO:0000313" key="2">
    <source>
        <dbReference type="EMBL" id="KNZ55564.1"/>
    </source>
</evidence>
<proteinExistence type="predicted"/>
<gene>
    <name evidence="2" type="ORF">VP01_264g6</name>
</gene>
<feature type="compositionally biased region" description="Basic and acidic residues" evidence="1">
    <location>
        <begin position="173"/>
        <end position="185"/>
    </location>
</feature>
<dbReference type="OrthoDB" id="2501937at2759"/>
<accession>A0A0L6V4A2</accession>
<name>A0A0L6V4A2_9BASI</name>
<feature type="compositionally biased region" description="Pro residues" evidence="1">
    <location>
        <begin position="238"/>
        <end position="256"/>
    </location>
</feature>
<feature type="region of interest" description="Disordered" evidence="1">
    <location>
        <begin position="231"/>
        <end position="306"/>
    </location>
</feature>
<protein>
    <submittedName>
        <fullName evidence="2">Uncharacterized protein</fullName>
    </submittedName>
</protein>
<feature type="compositionally biased region" description="Pro residues" evidence="1">
    <location>
        <begin position="291"/>
        <end position="303"/>
    </location>
</feature>
<evidence type="ECO:0000256" key="1">
    <source>
        <dbReference type="SAM" id="MobiDB-lite"/>
    </source>
</evidence>
<sequence length="456" mass="49918">MAEALLMDTTGSADSEEVYLAYLDLLGKLHPAGTRLDKIDDYLIGRASGMPPSLSDESRSDSWTSSGQEQEEREAIARLVDALVHFPQAGTPALQGCLPHRPYSLLTLLALLADPCLLFLLASLGVCLSDLDSPPLFNLLSLDTKRILKSIHDDQSLARPLRIPRDVRRRIREAKEKRARRDTTDQRAAAQTMKRAGSESRQGWPSDAGVGVSRTGEWIDGFFVEEYDEDRRLQPQASLPPAPSAPAPAPSTPLPPESTQTPSTKLDRLRLKRAKLASLESRSSIRLTTTPSPPPPPPPPAIPVPSTNLHPASLPPFPSVLVQNLPVEASPESLLFFFQHGSDIFKTARKINQRIDALGRNLQKYSANVRQTYGGMGQKKFGFLRAEDIVDVPCTSRPGSRAVHVHFPSPSTSLTQHDPPSSAAFISEFHNKKFFPFDPLSPRLSCSLLGPPTTTS</sequence>